<keyword evidence="3" id="KW-1185">Reference proteome</keyword>
<dbReference type="RefSeq" id="XP_040776972.1">
    <property type="nucleotide sequence ID" value="XM_040916228.1"/>
</dbReference>
<evidence type="ECO:0000313" key="3">
    <source>
        <dbReference type="Proteomes" id="UP000803844"/>
    </source>
</evidence>
<feature type="non-terminal residue" evidence="2">
    <location>
        <position position="1"/>
    </location>
</feature>
<dbReference type="EMBL" id="MU032347">
    <property type="protein sequence ID" value="KAF3766011.1"/>
    <property type="molecule type" value="Genomic_DNA"/>
</dbReference>
<dbReference type="Pfam" id="PF20978">
    <property type="entry name" value="Gta3"/>
    <property type="match status" value="1"/>
</dbReference>
<protein>
    <recommendedName>
        <fullName evidence="1">Glutamyl-tRNA amidotransferase complex subunit Gta3 domain-containing protein</fullName>
    </recommendedName>
</protein>
<dbReference type="GO" id="GO:0032543">
    <property type="term" value="P:mitochondrial translation"/>
    <property type="evidence" value="ECO:0007669"/>
    <property type="project" value="TreeGrafter"/>
</dbReference>
<dbReference type="AlphaFoldDB" id="A0A9P5CQ94"/>
<dbReference type="GO" id="GO:0005739">
    <property type="term" value="C:mitochondrion"/>
    <property type="evidence" value="ECO:0007669"/>
    <property type="project" value="TreeGrafter"/>
</dbReference>
<evidence type="ECO:0000313" key="2">
    <source>
        <dbReference type="EMBL" id="KAF3766011.1"/>
    </source>
</evidence>
<name>A0A9P5CQ94_CRYP1</name>
<organism evidence="2 3">
    <name type="scientific">Cryphonectria parasitica (strain ATCC 38755 / EP155)</name>
    <dbReference type="NCBI Taxonomy" id="660469"/>
    <lineage>
        <taxon>Eukaryota</taxon>
        <taxon>Fungi</taxon>
        <taxon>Dikarya</taxon>
        <taxon>Ascomycota</taxon>
        <taxon>Pezizomycotina</taxon>
        <taxon>Sordariomycetes</taxon>
        <taxon>Sordariomycetidae</taxon>
        <taxon>Diaporthales</taxon>
        <taxon>Cryphonectriaceae</taxon>
        <taxon>Cryphonectria-Endothia species complex</taxon>
        <taxon>Cryphonectria</taxon>
    </lineage>
</organism>
<dbReference type="GO" id="GO:0030956">
    <property type="term" value="C:glutamyl-tRNA(Gln) amidotransferase complex"/>
    <property type="evidence" value="ECO:0007669"/>
    <property type="project" value="TreeGrafter"/>
</dbReference>
<feature type="domain" description="Glutamyl-tRNA amidotransferase complex subunit Gta3" evidence="1">
    <location>
        <begin position="21"/>
        <end position="78"/>
    </location>
</feature>
<accession>A0A9P5CQ94</accession>
<evidence type="ECO:0000259" key="1">
    <source>
        <dbReference type="Pfam" id="PF20978"/>
    </source>
</evidence>
<dbReference type="GO" id="GO:0070681">
    <property type="term" value="P:glutaminyl-tRNAGln biosynthesis via transamidation"/>
    <property type="evidence" value="ECO:0007669"/>
    <property type="project" value="TreeGrafter"/>
</dbReference>
<dbReference type="Proteomes" id="UP000803844">
    <property type="component" value="Unassembled WGS sequence"/>
</dbReference>
<dbReference type="GeneID" id="63833357"/>
<dbReference type="GO" id="GO:0006450">
    <property type="term" value="P:regulation of translational fidelity"/>
    <property type="evidence" value="ECO:0007669"/>
    <property type="project" value="InterPro"/>
</dbReference>
<gene>
    <name evidence="2" type="ORF">M406DRAFT_243751</name>
</gene>
<comment type="caution">
    <text evidence="2">The sequence shown here is derived from an EMBL/GenBank/DDBJ whole genome shotgun (WGS) entry which is preliminary data.</text>
</comment>
<dbReference type="PANTHER" id="PTHR15004">
    <property type="entry name" value="GLUTAMYL-TRNA(GLN) AMIDOTRANSFERASE SUBUNIT C, MITOCHONDRIAL"/>
    <property type="match status" value="1"/>
</dbReference>
<proteinExistence type="predicted"/>
<sequence length="150" mass="16953">QTVFDRPTWSVASLLPTQQPSPQEGPITPQTLHHLLRLSSLPPPSSPQEESSMLQTLHTQLHFVRDVQSVDTTGIAPLRSIRDETSAGISEATVTLDSLREVLGRENVVGHRRRPRRDREAEKVQSDEEILVEAATRRRRERGYYLVDKG</sequence>
<dbReference type="PANTHER" id="PTHR15004:SF0">
    <property type="entry name" value="GLUTAMYL-TRNA(GLN) AMIDOTRANSFERASE SUBUNIT C, MITOCHONDRIAL"/>
    <property type="match status" value="1"/>
</dbReference>
<reference evidence="2" key="1">
    <citation type="journal article" date="2020" name="Phytopathology">
        <title>Genome sequence of the chestnut blight fungus Cryphonectria parasitica EP155: A fundamental resource for an archetypical invasive plant pathogen.</title>
        <authorList>
            <person name="Crouch J.A."/>
            <person name="Dawe A."/>
            <person name="Aerts A."/>
            <person name="Barry K."/>
            <person name="Churchill A.C.L."/>
            <person name="Grimwood J."/>
            <person name="Hillman B."/>
            <person name="Milgroom M.G."/>
            <person name="Pangilinan J."/>
            <person name="Smith M."/>
            <person name="Salamov A."/>
            <person name="Schmutz J."/>
            <person name="Yadav J."/>
            <person name="Grigoriev I.V."/>
            <person name="Nuss D."/>
        </authorList>
    </citation>
    <scope>NUCLEOTIDE SEQUENCE</scope>
    <source>
        <strain evidence="2">EP155</strain>
    </source>
</reference>
<dbReference type="InterPro" id="IPR003837">
    <property type="entry name" value="GatC"/>
</dbReference>
<feature type="non-terminal residue" evidence="2">
    <location>
        <position position="150"/>
    </location>
</feature>
<dbReference type="OrthoDB" id="5522061at2759"/>
<dbReference type="InterPro" id="IPR049545">
    <property type="entry name" value="Gta3_dom"/>
</dbReference>